<reference evidence="1" key="1">
    <citation type="journal article" date="2020" name="Stud. Mycol.">
        <title>101 Dothideomycetes genomes: a test case for predicting lifestyles and emergence of pathogens.</title>
        <authorList>
            <person name="Haridas S."/>
            <person name="Albert R."/>
            <person name="Binder M."/>
            <person name="Bloem J."/>
            <person name="Labutti K."/>
            <person name="Salamov A."/>
            <person name="Andreopoulos B."/>
            <person name="Baker S."/>
            <person name="Barry K."/>
            <person name="Bills G."/>
            <person name="Bluhm B."/>
            <person name="Cannon C."/>
            <person name="Castanera R."/>
            <person name="Culley D."/>
            <person name="Daum C."/>
            <person name="Ezra D."/>
            <person name="Gonzalez J."/>
            <person name="Henrissat B."/>
            <person name="Kuo A."/>
            <person name="Liang C."/>
            <person name="Lipzen A."/>
            <person name="Lutzoni F."/>
            <person name="Magnuson J."/>
            <person name="Mondo S."/>
            <person name="Nolan M."/>
            <person name="Ohm R."/>
            <person name="Pangilinan J."/>
            <person name="Park H.-J."/>
            <person name="Ramirez L."/>
            <person name="Alfaro M."/>
            <person name="Sun H."/>
            <person name="Tritt A."/>
            <person name="Yoshinaga Y."/>
            <person name="Zwiers L.-H."/>
            <person name="Turgeon B."/>
            <person name="Goodwin S."/>
            <person name="Spatafora J."/>
            <person name="Crous P."/>
            <person name="Grigoriev I."/>
        </authorList>
    </citation>
    <scope>NUCLEOTIDE SEQUENCE</scope>
    <source>
        <strain evidence="1">ATCC 200398</strain>
    </source>
</reference>
<keyword evidence="2" id="KW-1185">Reference proteome</keyword>
<comment type="caution">
    <text evidence="1">The sequence shown here is derived from an EMBL/GenBank/DDBJ whole genome shotgun (WGS) entry which is preliminary data.</text>
</comment>
<evidence type="ECO:0000313" key="1">
    <source>
        <dbReference type="EMBL" id="KAF2476060.1"/>
    </source>
</evidence>
<protein>
    <submittedName>
        <fullName evidence="1">Uncharacterized protein</fullName>
    </submittedName>
</protein>
<name>A0ACB6RCK4_9PLEO</name>
<proteinExistence type="predicted"/>
<gene>
    <name evidence="1" type="ORF">BDR25DRAFT_90214</name>
</gene>
<evidence type="ECO:0000313" key="2">
    <source>
        <dbReference type="Proteomes" id="UP000799755"/>
    </source>
</evidence>
<dbReference type="Proteomes" id="UP000799755">
    <property type="component" value="Unassembled WGS sequence"/>
</dbReference>
<dbReference type="EMBL" id="MU003495">
    <property type="protein sequence ID" value="KAF2476060.1"/>
    <property type="molecule type" value="Genomic_DNA"/>
</dbReference>
<accession>A0ACB6RCK4</accession>
<sequence length="136" mass="15860">MHWETSFKLQISCVRNVHQECKRTSTLERSATHSCNCYLGITERKEPQLLNRYAWFSSLFPSVFISHIYGLFRRRTCQIAACGNIRTKSCSTVLRHTRVHNAEETLTQDKSAPPQLLTDCPLSNFVYQLLRHPQQF</sequence>
<organism evidence="1 2">
    <name type="scientific">Lindgomyces ingoldianus</name>
    <dbReference type="NCBI Taxonomy" id="673940"/>
    <lineage>
        <taxon>Eukaryota</taxon>
        <taxon>Fungi</taxon>
        <taxon>Dikarya</taxon>
        <taxon>Ascomycota</taxon>
        <taxon>Pezizomycotina</taxon>
        <taxon>Dothideomycetes</taxon>
        <taxon>Pleosporomycetidae</taxon>
        <taxon>Pleosporales</taxon>
        <taxon>Lindgomycetaceae</taxon>
        <taxon>Lindgomyces</taxon>
    </lineage>
</organism>